<sequence>MNSADSPSTKPLYRGTQIVWYLLGAMEVLLAFRFVLKLMGANPSAGFSVFIYGVTYIFTAPFLAVFRISSVASNIFEWTTLLAMVVYWIVAVGIIKLILIGKTVSTPEAAAKLNAQIKK</sequence>
<evidence type="ECO:0000313" key="2">
    <source>
        <dbReference type="EMBL" id="PIY61961.1"/>
    </source>
</evidence>
<proteinExistence type="predicted"/>
<comment type="caution">
    <text evidence="2">The sequence shown here is derived from an EMBL/GenBank/DDBJ whole genome shotgun (WGS) entry which is preliminary data.</text>
</comment>
<dbReference type="Proteomes" id="UP000230973">
    <property type="component" value="Unassembled WGS sequence"/>
</dbReference>
<feature type="transmembrane region" description="Helical" evidence="1">
    <location>
        <begin position="18"/>
        <end position="36"/>
    </location>
</feature>
<accession>A0A2M7Q9R0</accession>
<keyword evidence="1" id="KW-0812">Transmembrane</keyword>
<protein>
    <submittedName>
        <fullName evidence="2">YggT family protein</fullName>
    </submittedName>
</protein>
<gene>
    <name evidence="2" type="ORF">COY93_04430</name>
</gene>
<name>A0A2M7Q9R0_9BACT</name>
<evidence type="ECO:0000256" key="1">
    <source>
        <dbReference type="SAM" id="Phobius"/>
    </source>
</evidence>
<dbReference type="AlphaFoldDB" id="A0A2M7Q9R0"/>
<feature type="transmembrane region" description="Helical" evidence="1">
    <location>
        <begin position="75"/>
        <end position="99"/>
    </location>
</feature>
<organism evidence="2 3">
    <name type="scientific">Candidatus Uhrbacteria bacterium CG_4_10_14_0_8_um_filter_58_22</name>
    <dbReference type="NCBI Taxonomy" id="1975029"/>
    <lineage>
        <taxon>Bacteria</taxon>
        <taxon>Candidatus Uhriibacteriota</taxon>
    </lineage>
</organism>
<feature type="transmembrane region" description="Helical" evidence="1">
    <location>
        <begin position="48"/>
        <end position="69"/>
    </location>
</feature>
<keyword evidence="1" id="KW-0472">Membrane</keyword>
<keyword evidence="1" id="KW-1133">Transmembrane helix</keyword>
<reference evidence="3" key="1">
    <citation type="submission" date="2017-09" db="EMBL/GenBank/DDBJ databases">
        <title>Depth-based differentiation of microbial function through sediment-hosted aquifers and enrichment of novel symbionts in the deep terrestrial subsurface.</title>
        <authorList>
            <person name="Probst A.J."/>
            <person name="Ladd B."/>
            <person name="Jarett J.K."/>
            <person name="Geller-Mcgrath D.E."/>
            <person name="Sieber C.M.K."/>
            <person name="Emerson J.B."/>
            <person name="Anantharaman K."/>
            <person name="Thomas B.C."/>
            <person name="Malmstrom R."/>
            <person name="Stieglmeier M."/>
            <person name="Klingl A."/>
            <person name="Woyke T."/>
            <person name="Ryan C.M."/>
            <person name="Banfield J.F."/>
        </authorList>
    </citation>
    <scope>NUCLEOTIDE SEQUENCE [LARGE SCALE GENOMIC DNA]</scope>
</reference>
<dbReference type="EMBL" id="PFLC01000058">
    <property type="protein sequence ID" value="PIY61961.1"/>
    <property type="molecule type" value="Genomic_DNA"/>
</dbReference>
<evidence type="ECO:0000313" key="3">
    <source>
        <dbReference type="Proteomes" id="UP000230973"/>
    </source>
</evidence>